<dbReference type="RefSeq" id="WP_108172133.1">
    <property type="nucleotide sequence ID" value="NZ_QBKQ01000002.1"/>
</dbReference>
<keyword evidence="4 6" id="KW-0472">Membrane</keyword>
<sequence>MISTNKYDPAENKDLIFHGKKSAGPGETGLNDYSRIFTVFLWMLFAGNLLYLIFNYNDLPSWTNGIFRINGFTILIWLTVSFFSAVVSTYSGNYLKGFAYHQRFNWLSLGFTCSVMLLVASEHILLLILSWWSMGLFMSRLIGVNLKWGEARQASNYTQRFFSAGSVFLSLGILLLAFQSEIFTLSELAKEVGSMPGYIVLLSGLCIITAAVIQSAIYPFHRWLLSAMTAPTPASALMHAGFVNGSGILLALFVSLIFASNTLNILFIIGGLTAIIAQFTKLIQVNVKQKLACSTIAQMGFMLMQCGLGFFNAAVAHLILHGFYKAYLFLSAGEEVRYSQPSDQPKIRIKPLQTLVVLLYSVAGAILFALITGKGTKLDSGIFLTLIVAITVGQATYNIVKERSLSNIQKIVAPPVIFACGIGMYGLMYNGVSHIMSDMPLVNAATPLSGIQVAFGIIFLVGFFMMKLGAYLKISWLYVKLLNASQAYKKSVLMYKSRTL</sequence>
<feature type="transmembrane region" description="Helical" evidence="6">
    <location>
        <begin position="161"/>
        <end position="178"/>
    </location>
</feature>
<dbReference type="PANTHER" id="PTHR42829:SF1">
    <property type="entry name" value="INORGANIC CARBON TRANSPORTER SUBUNIT DABB-RELATED"/>
    <property type="match status" value="1"/>
</dbReference>
<evidence type="ECO:0000256" key="3">
    <source>
        <dbReference type="ARBA" id="ARBA00022989"/>
    </source>
</evidence>
<dbReference type="GO" id="GO:0012505">
    <property type="term" value="C:endomembrane system"/>
    <property type="evidence" value="ECO:0007669"/>
    <property type="project" value="UniProtKB-SubCell"/>
</dbReference>
<dbReference type="GO" id="GO:0016020">
    <property type="term" value="C:membrane"/>
    <property type="evidence" value="ECO:0007669"/>
    <property type="project" value="UniProtKB-SubCell"/>
</dbReference>
<feature type="domain" description="NADH:quinone oxidoreductase/Mrp antiporter transmembrane" evidence="7">
    <location>
        <begin position="121"/>
        <end position="359"/>
    </location>
</feature>
<proteinExistence type="predicted"/>
<evidence type="ECO:0000256" key="1">
    <source>
        <dbReference type="ARBA" id="ARBA00004127"/>
    </source>
</evidence>
<reference evidence="8 9" key="1">
    <citation type="submission" date="2018-04" db="EMBL/GenBank/DDBJ databases">
        <title>Genomic Encyclopedia of Archaeal and Bacterial Type Strains, Phase II (KMG-II): from individual species to whole genera.</title>
        <authorList>
            <person name="Goeker M."/>
        </authorList>
    </citation>
    <scope>NUCLEOTIDE SEQUENCE [LARGE SCALE GENOMIC DNA]</scope>
    <source>
        <strain evidence="8 9">DSM 23082</strain>
    </source>
</reference>
<feature type="transmembrane region" description="Helical" evidence="6">
    <location>
        <begin position="74"/>
        <end position="95"/>
    </location>
</feature>
<evidence type="ECO:0000256" key="6">
    <source>
        <dbReference type="SAM" id="Phobius"/>
    </source>
</evidence>
<protein>
    <submittedName>
        <fullName evidence="8">NAD(P)H-quinone oxidoreductase subunit 5</fullName>
    </submittedName>
</protein>
<accession>A0A2T6AIZ0</accession>
<organism evidence="8 9">
    <name type="scientific">Christiangramia gaetbulicola</name>
    <dbReference type="NCBI Taxonomy" id="703340"/>
    <lineage>
        <taxon>Bacteria</taxon>
        <taxon>Pseudomonadati</taxon>
        <taxon>Bacteroidota</taxon>
        <taxon>Flavobacteriia</taxon>
        <taxon>Flavobacteriales</taxon>
        <taxon>Flavobacteriaceae</taxon>
        <taxon>Christiangramia</taxon>
    </lineage>
</organism>
<feature type="transmembrane region" description="Helical" evidence="6">
    <location>
        <begin position="381"/>
        <end position="400"/>
    </location>
</feature>
<dbReference type="PRINTS" id="PR01434">
    <property type="entry name" value="NADHDHGNASE5"/>
</dbReference>
<feature type="transmembrane region" description="Helical" evidence="6">
    <location>
        <begin position="296"/>
        <end position="320"/>
    </location>
</feature>
<evidence type="ECO:0000256" key="4">
    <source>
        <dbReference type="ARBA" id="ARBA00023136"/>
    </source>
</evidence>
<feature type="transmembrane region" description="Helical" evidence="6">
    <location>
        <begin position="36"/>
        <end position="54"/>
    </location>
</feature>
<name>A0A2T6AIZ0_9FLAO</name>
<dbReference type="AlphaFoldDB" id="A0A2T6AIZ0"/>
<keyword evidence="9" id="KW-1185">Reference proteome</keyword>
<feature type="transmembrane region" description="Helical" evidence="6">
    <location>
        <begin position="451"/>
        <end position="472"/>
    </location>
</feature>
<evidence type="ECO:0000256" key="2">
    <source>
        <dbReference type="ARBA" id="ARBA00022692"/>
    </source>
</evidence>
<feature type="transmembrane region" description="Helical" evidence="6">
    <location>
        <begin position="412"/>
        <end position="431"/>
    </location>
</feature>
<dbReference type="GO" id="GO:0003954">
    <property type="term" value="F:NADH dehydrogenase activity"/>
    <property type="evidence" value="ECO:0007669"/>
    <property type="project" value="TreeGrafter"/>
</dbReference>
<keyword evidence="3 6" id="KW-1133">Transmembrane helix</keyword>
<gene>
    <name evidence="8" type="ORF">C8P64_2258</name>
</gene>
<dbReference type="PANTHER" id="PTHR42829">
    <property type="entry name" value="NADH-UBIQUINONE OXIDOREDUCTASE CHAIN 5"/>
    <property type="match status" value="1"/>
</dbReference>
<feature type="transmembrane region" description="Helical" evidence="6">
    <location>
        <begin position="237"/>
        <end position="258"/>
    </location>
</feature>
<dbReference type="GO" id="GO:0042773">
    <property type="term" value="P:ATP synthesis coupled electron transport"/>
    <property type="evidence" value="ECO:0007669"/>
    <property type="project" value="InterPro"/>
</dbReference>
<dbReference type="Pfam" id="PF00361">
    <property type="entry name" value="Proton_antipo_M"/>
    <property type="match status" value="1"/>
</dbReference>
<dbReference type="EMBL" id="QBKQ01000002">
    <property type="protein sequence ID" value="PTX43726.1"/>
    <property type="molecule type" value="Genomic_DNA"/>
</dbReference>
<dbReference type="Proteomes" id="UP000244174">
    <property type="component" value="Unassembled WGS sequence"/>
</dbReference>
<evidence type="ECO:0000256" key="5">
    <source>
        <dbReference type="RuleBase" id="RU000320"/>
    </source>
</evidence>
<evidence type="ECO:0000313" key="8">
    <source>
        <dbReference type="EMBL" id="PTX43726.1"/>
    </source>
</evidence>
<evidence type="ECO:0000313" key="9">
    <source>
        <dbReference type="Proteomes" id="UP000244174"/>
    </source>
</evidence>
<dbReference type="InterPro" id="IPR001750">
    <property type="entry name" value="ND/Mrp_TM"/>
</dbReference>
<dbReference type="GO" id="GO:0015990">
    <property type="term" value="P:electron transport coupled proton transport"/>
    <property type="evidence" value="ECO:0007669"/>
    <property type="project" value="TreeGrafter"/>
</dbReference>
<dbReference type="GO" id="GO:0008137">
    <property type="term" value="F:NADH dehydrogenase (ubiquinone) activity"/>
    <property type="evidence" value="ECO:0007669"/>
    <property type="project" value="InterPro"/>
</dbReference>
<feature type="transmembrane region" description="Helical" evidence="6">
    <location>
        <begin position="107"/>
        <end position="132"/>
    </location>
</feature>
<evidence type="ECO:0000259" key="7">
    <source>
        <dbReference type="Pfam" id="PF00361"/>
    </source>
</evidence>
<dbReference type="OrthoDB" id="9807568at2"/>
<feature type="transmembrane region" description="Helical" evidence="6">
    <location>
        <begin position="265"/>
        <end position="284"/>
    </location>
</feature>
<feature type="transmembrane region" description="Helical" evidence="6">
    <location>
        <begin position="355"/>
        <end position="375"/>
    </location>
</feature>
<comment type="caution">
    <text evidence="8">The sequence shown here is derived from an EMBL/GenBank/DDBJ whole genome shotgun (WGS) entry which is preliminary data.</text>
</comment>
<dbReference type="InterPro" id="IPR003945">
    <property type="entry name" value="NU5C-like"/>
</dbReference>
<feature type="transmembrane region" description="Helical" evidence="6">
    <location>
        <begin position="198"/>
        <end position="217"/>
    </location>
</feature>
<comment type="subcellular location">
    <subcellularLocation>
        <location evidence="1">Endomembrane system</location>
        <topology evidence="1">Multi-pass membrane protein</topology>
    </subcellularLocation>
    <subcellularLocation>
        <location evidence="5">Membrane</location>
        <topology evidence="5">Multi-pass membrane protein</topology>
    </subcellularLocation>
</comment>
<keyword evidence="2 5" id="KW-0812">Transmembrane</keyword>